<feature type="domain" description="ANTAR" evidence="3">
    <location>
        <begin position="168"/>
        <end position="229"/>
    </location>
</feature>
<dbReference type="Proteomes" id="UP001501237">
    <property type="component" value="Unassembled WGS sequence"/>
</dbReference>
<dbReference type="Gene3D" id="3.30.450.40">
    <property type="match status" value="1"/>
</dbReference>
<reference evidence="5" key="1">
    <citation type="journal article" date="2019" name="Int. J. Syst. Evol. Microbiol.">
        <title>The Global Catalogue of Microorganisms (GCM) 10K type strain sequencing project: providing services to taxonomists for standard genome sequencing and annotation.</title>
        <authorList>
            <consortium name="The Broad Institute Genomics Platform"/>
            <consortium name="The Broad Institute Genome Sequencing Center for Infectious Disease"/>
            <person name="Wu L."/>
            <person name="Ma J."/>
        </authorList>
    </citation>
    <scope>NUCLEOTIDE SEQUENCE [LARGE SCALE GENOMIC DNA]</scope>
    <source>
        <strain evidence="5">JCM 9377</strain>
    </source>
</reference>
<dbReference type="Pfam" id="PF03861">
    <property type="entry name" value="ANTAR"/>
    <property type="match status" value="1"/>
</dbReference>
<evidence type="ECO:0000313" key="4">
    <source>
        <dbReference type="EMBL" id="GAA3195483.1"/>
    </source>
</evidence>
<gene>
    <name evidence="4" type="ORF">GCM10010468_05760</name>
</gene>
<comment type="caution">
    <text evidence="4">The sequence shown here is derived from an EMBL/GenBank/DDBJ whole genome shotgun (WGS) entry which is preliminary data.</text>
</comment>
<dbReference type="PROSITE" id="PS50921">
    <property type="entry name" value="ANTAR"/>
    <property type="match status" value="1"/>
</dbReference>
<dbReference type="Gene3D" id="1.10.10.10">
    <property type="entry name" value="Winged helix-like DNA-binding domain superfamily/Winged helix DNA-binding domain"/>
    <property type="match status" value="1"/>
</dbReference>
<accession>A0ABP6PY48</accession>
<sequence>MDPVLSDEIAVEVVRLGLVREWSTARALRRLTELSARAVPGCAGATCSRWSLDGHLDTEQRAASHPELAELIDVQLDHAEGPLLDAVRTRRTVRSEDTLTETRWPRYCAAMLRRGVRSFHTTVYERDDTIITLTLYAVQPGVLDPAETSMGALLAAIGGTAIANTEHYGGVQRTVVQLQNAVESRAIVDQAKGILMNRFGYDADRAFQELRRISQTRHVKLTVLARRIVAGQTPASD</sequence>
<protein>
    <submittedName>
        <fullName evidence="4">GAF and ANTAR domain-containing protein</fullName>
    </submittedName>
</protein>
<dbReference type="SUPFAM" id="SSF52172">
    <property type="entry name" value="CheY-like"/>
    <property type="match status" value="1"/>
</dbReference>
<dbReference type="InterPro" id="IPR005561">
    <property type="entry name" value="ANTAR"/>
</dbReference>
<evidence type="ECO:0000256" key="2">
    <source>
        <dbReference type="ARBA" id="ARBA00023163"/>
    </source>
</evidence>
<dbReference type="SMART" id="SM01012">
    <property type="entry name" value="ANTAR"/>
    <property type="match status" value="1"/>
</dbReference>
<dbReference type="SUPFAM" id="SSF55781">
    <property type="entry name" value="GAF domain-like"/>
    <property type="match status" value="1"/>
</dbReference>
<dbReference type="InterPro" id="IPR029016">
    <property type="entry name" value="GAF-like_dom_sf"/>
</dbReference>
<keyword evidence="2" id="KW-0804">Transcription</keyword>
<evidence type="ECO:0000259" key="3">
    <source>
        <dbReference type="PROSITE" id="PS50921"/>
    </source>
</evidence>
<keyword evidence="1" id="KW-0805">Transcription regulation</keyword>
<organism evidence="4 5">
    <name type="scientific">Actinocorallia longicatena</name>
    <dbReference type="NCBI Taxonomy" id="111803"/>
    <lineage>
        <taxon>Bacteria</taxon>
        <taxon>Bacillati</taxon>
        <taxon>Actinomycetota</taxon>
        <taxon>Actinomycetes</taxon>
        <taxon>Streptosporangiales</taxon>
        <taxon>Thermomonosporaceae</taxon>
        <taxon>Actinocorallia</taxon>
    </lineage>
</organism>
<proteinExistence type="predicted"/>
<evidence type="ECO:0000256" key="1">
    <source>
        <dbReference type="ARBA" id="ARBA00023015"/>
    </source>
</evidence>
<keyword evidence="5" id="KW-1185">Reference proteome</keyword>
<dbReference type="PIRSF" id="PIRSF036625">
    <property type="entry name" value="GAF_ANTAR"/>
    <property type="match status" value="1"/>
</dbReference>
<dbReference type="InterPro" id="IPR036388">
    <property type="entry name" value="WH-like_DNA-bd_sf"/>
</dbReference>
<dbReference type="EMBL" id="BAAAUV010000001">
    <property type="protein sequence ID" value="GAA3195483.1"/>
    <property type="molecule type" value="Genomic_DNA"/>
</dbReference>
<dbReference type="InterPro" id="IPR012074">
    <property type="entry name" value="GAF_ANTAR"/>
</dbReference>
<dbReference type="InterPro" id="IPR011006">
    <property type="entry name" value="CheY-like_superfamily"/>
</dbReference>
<name>A0ABP6PY48_9ACTN</name>
<evidence type="ECO:0000313" key="5">
    <source>
        <dbReference type="Proteomes" id="UP001501237"/>
    </source>
</evidence>